<dbReference type="AlphaFoldDB" id="A0A2B4RMG7"/>
<protein>
    <submittedName>
        <fullName evidence="2">Uncharacterized transposon-derived protein F54H12.3</fullName>
    </submittedName>
</protein>
<dbReference type="GO" id="GO:0015074">
    <property type="term" value="P:DNA integration"/>
    <property type="evidence" value="ECO:0007669"/>
    <property type="project" value="InterPro"/>
</dbReference>
<dbReference type="OrthoDB" id="5984733at2759"/>
<keyword evidence="3" id="KW-1185">Reference proteome</keyword>
<dbReference type="EMBL" id="LSMT01000351">
    <property type="protein sequence ID" value="PFX19624.1"/>
    <property type="molecule type" value="Genomic_DNA"/>
</dbReference>
<sequence length="380" mass="44738">MDNISQKVGYDILEIMEPDDIMDTSEYPMGNRKVVIFDDLVNAPAKIQSKIVNHFTDGRNHQISPIYLTQSYYDTPQKISDINPRKCKNKADRKMVKALDAVPYDERQWGHWLARNVINTKQKLGLGVKQHTTAWSEQLVDELHKPIKRKFPKRRVIVNHIDDIWCSDLVEMQKFSKWIEGFRFLLMVLDVFSKYGWTVPLKNKKGESVAQEFKKIFFERRKPKLLSVDKGSEYYNKDVKDLMKSKGVEMYSTENEEKSSVCERWNRTIKTKMWKQFSIQNNTKYLDILPKIVEKYNNTKHRSIGMTPVEASKKKNESDVYLKLYCENVPHMATPKFEIGDQVRISKYKRKVFDKGYTPNWTEEILSLIRSNTQSRSPIS</sequence>
<evidence type="ECO:0000259" key="1">
    <source>
        <dbReference type="PROSITE" id="PS50994"/>
    </source>
</evidence>
<dbReference type="InterPro" id="IPR001584">
    <property type="entry name" value="Integrase_cat-core"/>
</dbReference>
<dbReference type="GO" id="GO:0003676">
    <property type="term" value="F:nucleic acid binding"/>
    <property type="evidence" value="ECO:0007669"/>
    <property type="project" value="InterPro"/>
</dbReference>
<organism evidence="2 3">
    <name type="scientific">Stylophora pistillata</name>
    <name type="common">Smooth cauliflower coral</name>
    <dbReference type="NCBI Taxonomy" id="50429"/>
    <lineage>
        <taxon>Eukaryota</taxon>
        <taxon>Metazoa</taxon>
        <taxon>Cnidaria</taxon>
        <taxon>Anthozoa</taxon>
        <taxon>Hexacorallia</taxon>
        <taxon>Scleractinia</taxon>
        <taxon>Astrocoeniina</taxon>
        <taxon>Pocilloporidae</taxon>
        <taxon>Stylophora</taxon>
    </lineage>
</organism>
<dbReference type="Pfam" id="PF00665">
    <property type="entry name" value="rve"/>
    <property type="match status" value="1"/>
</dbReference>
<evidence type="ECO:0000313" key="2">
    <source>
        <dbReference type="EMBL" id="PFX19624.1"/>
    </source>
</evidence>
<dbReference type="PANTHER" id="PTHR46585">
    <property type="entry name" value="INTEGRASE CORE DOMAIN CONTAINING PROTEIN"/>
    <property type="match status" value="1"/>
</dbReference>
<reference evidence="3" key="1">
    <citation type="journal article" date="2017" name="bioRxiv">
        <title>Comparative analysis of the genomes of Stylophora pistillata and Acropora digitifera provides evidence for extensive differences between species of corals.</title>
        <authorList>
            <person name="Voolstra C.R."/>
            <person name="Li Y."/>
            <person name="Liew Y.J."/>
            <person name="Baumgarten S."/>
            <person name="Zoccola D."/>
            <person name="Flot J.-F."/>
            <person name="Tambutte S."/>
            <person name="Allemand D."/>
            <person name="Aranda M."/>
        </authorList>
    </citation>
    <scope>NUCLEOTIDE SEQUENCE [LARGE SCALE GENOMIC DNA]</scope>
</reference>
<proteinExistence type="predicted"/>
<dbReference type="Proteomes" id="UP000225706">
    <property type="component" value="Unassembled WGS sequence"/>
</dbReference>
<evidence type="ECO:0000313" key="3">
    <source>
        <dbReference type="Proteomes" id="UP000225706"/>
    </source>
</evidence>
<dbReference type="PROSITE" id="PS50994">
    <property type="entry name" value="INTEGRASE"/>
    <property type="match status" value="1"/>
</dbReference>
<gene>
    <name evidence="2" type="primary">F54H12.3</name>
    <name evidence="2" type="ORF">AWC38_SpisGene15956</name>
</gene>
<dbReference type="Gene3D" id="3.30.420.10">
    <property type="entry name" value="Ribonuclease H-like superfamily/Ribonuclease H"/>
    <property type="match status" value="1"/>
</dbReference>
<dbReference type="InterPro" id="IPR012337">
    <property type="entry name" value="RNaseH-like_sf"/>
</dbReference>
<name>A0A2B4RMG7_STYPI</name>
<dbReference type="PANTHER" id="PTHR46585:SF1">
    <property type="entry name" value="CHROMO DOMAIN-CONTAINING PROTEIN"/>
    <property type="match status" value="1"/>
</dbReference>
<accession>A0A2B4RMG7</accession>
<dbReference type="InterPro" id="IPR036397">
    <property type="entry name" value="RNaseH_sf"/>
</dbReference>
<comment type="caution">
    <text evidence="2">The sequence shown here is derived from an EMBL/GenBank/DDBJ whole genome shotgun (WGS) entry which is preliminary data.</text>
</comment>
<feature type="domain" description="Integrase catalytic" evidence="1">
    <location>
        <begin position="148"/>
        <end position="316"/>
    </location>
</feature>
<dbReference type="SUPFAM" id="SSF53098">
    <property type="entry name" value="Ribonuclease H-like"/>
    <property type="match status" value="1"/>
</dbReference>